<dbReference type="EMBL" id="CAJEWN010003318">
    <property type="protein sequence ID" value="CAD2207275.1"/>
    <property type="molecule type" value="Genomic_DNA"/>
</dbReference>
<evidence type="ECO:0000313" key="2">
    <source>
        <dbReference type="Proteomes" id="UP000580250"/>
    </source>
</evidence>
<organism evidence="1 2">
    <name type="scientific">Meloidogyne enterolobii</name>
    <name type="common">Root-knot nematode worm</name>
    <name type="synonym">Meloidogyne mayaguensis</name>
    <dbReference type="NCBI Taxonomy" id="390850"/>
    <lineage>
        <taxon>Eukaryota</taxon>
        <taxon>Metazoa</taxon>
        <taxon>Ecdysozoa</taxon>
        <taxon>Nematoda</taxon>
        <taxon>Chromadorea</taxon>
        <taxon>Rhabditida</taxon>
        <taxon>Tylenchina</taxon>
        <taxon>Tylenchomorpha</taxon>
        <taxon>Tylenchoidea</taxon>
        <taxon>Meloidogynidae</taxon>
        <taxon>Meloidogyninae</taxon>
        <taxon>Meloidogyne</taxon>
    </lineage>
</organism>
<protein>
    <submittedName>
        <fullName evidence="1">Uncharacterized protein</fullName>
    </submittedName>
</protein>
<evidence type="ECO:0000313" key="1">
    <source>
        <dbReference type="EMBL" id="CAD2207275.1"/>
    </source>
</evidence>
<dbReference type="SUPFAM" id="SSF54001">
    <property type="entry name" value="Cysteine proteinases"/>
    <property type="match status" value="1"/>
</dbReference>
<dbReference type="Proteomes" id="UP000580250">
    <property type="component" value="Unassembled WGS sequence"/>
</dbReference>
<dbReference type="AlphaFoldDB" id="A0A6V7Y6V9"/>
<dbReference type="Gene3D" id="3.40.395.10">
    <property type="entry name" value="Adenoviral Proteinase, Chain A"/>
    <property type="match status" value="1"/>
</dbReference>
<proteinExistence type="predicted"/>
<gene>
    <name evidence="1" type="ORF">MENT_LOCUS61194</name>
</gene>
<reference evidence="1 2" key="1">
    <citation type="submission" date="2020-08" db="EMBL/GenBank/DDBJ databases">
        <authorList>
            <person name="Koutsovoulos G."/>
            <person name="Danchin GJ E."/>
        </authorList>
    </citation>
    <scope>NUCLEOTIDE SEQUENCE [LARGE SCALE GENOMIC DNA]</scope>
</reference>
<dbReference type="InterPro" id="IPR038765">
    <property type="entry name" value="Papain-like_cys_pep_sf"/>
</dbReference>
<name>A0A6V7Y6V9_MELEN</name>
<comment type="caution">
    <text evidence="1">The sequence shown here is derived from an EMBL/GenBank/DDBJ whole genome shotgun (WGS) entry which is preliminary data.</text>
</comment>
<sequence>MNSIQITKIMESNPQTNQVFKGCLSCDQLPDYSSIQYPAAFILNLDPQNLEGSHWVAIYAEGKERPINYFDSLTLFNIQKPKDGCIINNFLRHFPYILRNCKPYQSPLAKTCAHHCICFIFFLSQNCTFNEYINMLDRETNPDLFVKKFVDKMIKYFFCSSIYYHRKYLDI</sequence>
<accession>A0A6V7Y6V9</accession>
<dbReference type="OrthoDB" id="6266789at2759"/>